<evidence type="ECO:0000256" key="1">
    <source>
        <dbReference type="ARBA" id="ARBA00001974"/>
    </source>
</evidence>
<protein>
    <submittedName>
        <fullName evidence="9">Acyl-CoA dehydrogenase family protein</fullName>
    </submittedName>
</protein>
<evidence type="ECO:0000256" key="5">
    <source>
        <dbReference type="RuleBase" id="RU362125"/>
    </source>
</evidence>
<evidence type="ECO:0000259" key="6">
    <source>
        <dbReference type="Pfam" id="PF00441"/>
    </source>
</evidence>
<reference evidence="9 10" key="1">
    <citation type="journal article" date="2019" name="Int. J. Syst. Evol. Microbiol.">
        <title>The Global Catalogue of Microorganisms (GCM) 10K type strain sequencing project: providing services to taxonomists for standard genome sequencing and annotation.</title>
        <authorList>
            <consortium name="The Broad Institute Genomics Platform"/>
            <consortium name="The Broad Institute Genome Sequencing Center for Infectious Disease"/>
            <person name="Wu L."/>
            <person name="Ma J."/>
        </authorList>
    </citation>
    <scope>NUCLEOTIDE SEQUENCE [LARGE SCALE GENOMIC DNA]</scope>
    <source>
        <strain evidence="9 10">JCM 14304</strain>
    </source>
</reference>
<dbReference type="InterPro" id="IPR009100">
    <property type="entry name" value="AcylCoA_DH/oxidase_NM_dom_sf"/>
</dbReference>
<dbReference type="EMBL" id="BAAAND010000012">
    <property type="protein sequence ID" value="GAA1611508.1"/>
    <property type="molecule type" value="Genomic_DNA"/>
</dbReference>
<dbReference type="InterPro" id="IPR013786">
    <property type="entry name" value="AcylCoA_DH/ox_N"/>
</dbReference>
<dbReference type="PANTHER" id="PTHR43884">
    <property type="entry name" value="ACYL-COA DEHYDROGENASE"/>
    <property type="match status" value="1"/>
</dbReference>
<evidence type="ECO:0000256" key="2">
    <source>
        <dbReference type="ARBA" id="ARBA00009347"/>
    </source>
</evidence>
<dbReference type="Gene3D" id="1.10.540.10">
    <property type="entry name" value="Acyl-CoA dehydrogenase/oxidase, N-terminal domain"/>
    <property type="match status" value="1"/>
</dbReference>
<evidence type="ECO:0000256" key="3">
    <source>
        <dbReference type="ARBA" id="ARBA00022630"/>
    </source>
</evidence>
<dbReference type="Pfam" id="PF00441">
    <property type="entry name" value="Acyl-CoA_dh_1"/>
    <property type="match status" value="1"/>
</dbReference>
<comment type="caution">
    <text evidence="9">The sequence shown here is derived from an EMBL/GenBank/DDBJ whole genome shotgun (WGS) entry which is preliminary data.</text>
</comment>
<keyword evidence="5" id="KW-0560">Oxidoreductase</keyword>
<evidence type="ECO:0000259" key="8">
    <source>
        <dbReference type="Pfam" id="PF02771"/>
    </source>
</evidence>
<proteinExistence type="inferred from homology"/>
<accession>A0ABN2EQ51</accession>
<dbReference type="SUPFAM" id="SSF56645">
    <property type="entry name" value="Acyl-CoA dehydrogenase NM domain-like"/>
    <property type="match status" value="1"/>
</dbReference>
<dbReference type="SUPFAM" id="SSF47203">
    <property type="entry name" value="Acyl-CoA dehydrogenase C-terminal domain-like"/>
    <property type="match status" value="1"/>
</dbReference>
<evidence type="ECO:0000313" key="9">
    <source>
        <dbReference type="EMBL" id="GAA1611508.1"/>
    </source>
</evidence>
<dbReference type="InterPro" id="IPR037069">
    <property type="entry name" value="AcylCoA_DH/ox_N_sf"/>
</dbReference>
<dbReference type="InterPro" id="IPR006091">
    <property type="entry name" value="Acyl-CoA_Oxase/DH_mid-dom"/>
</dbReference>
<evidence type="ECO:0000313" key="10">
    <source>
        <dbReference type="Proteomes" id="UP001500190"/>
    </source>
</evidence>
<dbReference type="RefSeq" id="WP_344200080.1">
    <property type="nucleotide sequence ID" value="NZ_BAAAND010000012.1"/>
</dbReference>
<sequence length="383" mass="41120">MTVDRLLPTDEAVDLLALVRDLCEHELAPRAAHAEETEAFPRDAFRTLGKAGLLGLPYPEQYGGAEQPYEVYLQMLEEIASAWMSVGVGVSVHTMTSYGLATFGSDEQRARLLPDMIGGELLGAYALSEPQAGSDITGMTTRAVRDGDSYVLNGTKAWISHGSHADFYTTFARTSDDRTHGISAFHVPAGVAGLSFGAPERKMGLTGSTTTLVNYDDVRIPAANLIGAEGDGMRIALSALDSGRLGIAACAVGLAQAALDLATAYAQERQQFGHSIADFQGIQFLIADMAAAVESGRATYLHAARRRDLGRAFTREAAIAKLVCTDAAMKVTTDAVQVLGGYGYTREFPAERYMREAKVTQIFEGTNQIQRLVISRDLLRSAT</sequence>
<keyword evidence="3 5" id="KW-0285">Flavoprotein</keyword>
<dbReference type="PROSITE" id="PS00072">
    <property type="entry name" value="ACYL_COA_DH_1"/>
    <property type="match status" value="1"/>
</dbReference>
<dbReference type="PIRSF" id="PIRSF016578">
    <property type="entry name" value="HsaA"/>
    <property type="match status" value="1"/>
</dbReference>
<dbReference type="Proteomes" id="UP001500190">
    <property type="component" value="Unassembled WGS sequence"/>
</dbReference>
<feature type="domain" description="Acyl-CoA dehydrogenase/oxidase N-terminal" evidence="8">
    <location>
        <begin position="9"/>
        <end position="120"/>
    </location>
</feature>
<name>A0ABN2EQ51_9ACTN</name>
<dbReference type="Pfam" id="PF02770">
    <property type="entry name" value="Acyl-CoA_dh_M"/>
    <property type="match status" value="1"/>
</dbReference>
<keyword evidence="10" id="KW-1185">Reference proteome</keyword>
<dbReference type="PROSITE" id="PS00073">
    <property type="entry name" value="ACYL_COA_DH_2"/>
    <property type="match status" value="1"/>
</dbReference>
<feature type="domain" description="Acyl-CoA oxidase/dehydrogenase middle" evidence="7">
    <location>
        <begin position="124"/>
        <end position="218"/>
    </location>
</feature>
<dbReference type="InterPro" id="IPR046373">
    <property type="entry name" value="Acyl-CoA_Oxase/DH_mid-dom_sf"/>
</dbReference>
<dbReference type="InterPro" id="IPR036250">
    <property type="entry name" value="AcylCo_DH-like_C"/>
</dbReference>
<dbReference type="PANTHER" id="PTHR43884:SF12">
    <property type="entry name" value="ISOVALERYL-COA DEHYDROGENASE, MITOCHONDRIAL-RELATED"/>
    <property type="match status" value="1"/>
</dbReference>
<comment type="similarity">
    <text evidence="2 5">Belongs to the acyl-CoA dehydrogenase family.</text>
</comment>
<dbReference type="InterPro" id="IPR006089">
    <property type="entry name" value="Acyl-CoA_DH_CS"/>
</dbReference>
<keyword evidence="4 5" id="KW-0274">FAD</keyword>
<gene>
    <name evidence="9" type="ORF">GCM10009742_72940</name>
</gene>
<dbReference type="Gene3D" id="2.40.110.10">
    <property type="entry name" value="Butyryl-CoA Dehydrogenase, subunit A, domain 2"/>
    <property type="match status" value="1"/>
</dbReference>
<dbReference type="InterPro" id="IPR009075">
    <property type="entry name" value="AcylCo_DH/oxidase_C"/>
</dbReference>
<organism evidence="9 10">
    <name type="scientific">Kribbella karoonensis</name>
    <dbReference type="NCBI Taxonomy" id="324851"/>
    <lineage>
        <taxon>Bacteria</taxon>
        <taxon>Bacillati</taxon>
        <taxon>Actinomycetota</taxon>
        <taxon>Actinomycetes</taxon>
        <taxon>Propionibacteriales</taxon>
        <taxon>Kribbellaceae</taxon>
        <taxon>Kribbella</taxon>
    </lineage>
</organism>
<dbReference type="Pfam" id="PF02771">
    <property type="entry name" value="Acyl-CoA_dh_N"/>
    <property type="match status" value="1"/>
</dbReference>
<dbReference type="Gene3D" id="1.20.140.10">
    <property type="entry name" value="Butyryl-CoA Dehydrogenase, subunit A, domain 3"/>
    <property type="match status" value="1"/>
</dbReference>
<evidence type="ECO:0000256" key="4">
    <source>
        <dbReference type="ARBA" id="ARBA00022827"/>
    </source>
</evidence>
<evidence type="ECO:0000259" key="7">
    <source>
        <dbReference type="Pfam" id="PF02770"/>
    </source>
</evidence>
<comment type="cofactor">
    <cofactor evidence="1 5">
        <name>FAD</name>
        <dbReference type="ChEBI" id="CHEBI:57692"/>
    </cofactor>
</comment>
<feature type="domain" description="Acyl-CoA dehydrogenase/oxidase C-terminal" evidence="6">
    <location>
        <begin position="230"/>
        <end position="378"/>
    </location>
</feature>